<gene>
    <name evidence="1" type="ORF">CN1A_12</name>
</gene>
<dbReference type="KEGG" id="vg:18506532"/>
<evidence type="ECO:0000313" key="1">
    <source>
        <dbReference type="EMBL" id="AGY47121.1"/>
    </source>
</evidence>
<accession>U5PTP6</accession>
<keyword evidence="2" id="KW-1185">Reference proteome</keyword>
<name>U5PTP6_9CAUD</name>
<reference evidence="1 2" key="1">
    <citation type="journal article" date="2013" name="Genome Announc.">
        <title>Complete Genome of Clavibacter michiganensis subsp. sepedonicusis Siphophage CN1A.</title>
        <authorList>
            <person name="Kongari R.R."/>
            <person name="Yao G.W."/>
            <person name="Chamakura K.R."/>
            <person name="Kuty Everett G.F."/>
        </authorList>
    </citation>
    <scope>NUCLEOTIDE SEQUENCE [LARGE SCALE GENOMIC DNA]</scope>
</reference>
<organism evidence="1 2">
    <name type="scientific">Clavibacter phage CN1A</name>
    <dbReference type="NCBI Taxonomy" id="1406793"/>
    <lineage>
        <taxon>Viruses</taxon>
        <taxon>Duplodnaviria</taxon>
        <taxon>Heunggongvirae</taxon>
        <taxon>Uroviricota</taxon>
        <taxon>Caudoviricetes</taxon>
        <taxon>Cinunavirus</taxon>
        <taxon>Cinunavirus CN1A</taxon>
    </lineage>
</organism>
<dbReference type="OrthoDB" id="14137at10239"/>
<dbReference type="GeneID" id="18506532"/>
<proteinExistence type="predicted"/>
<dbReference type="RefSeq" id="YP_009004224.1">
    <property type="nucleotide sequence ID" value="NC_023549.1"/>
</dbReference>
<evidence type="ECO:0000313" key="2">
    <source>
        <dbReference type="Proteomes" id="UP000017651"/>
    </source>
</evidence>
<protein>
    <submittedName>
        <fullName evidence="1">Uncharacterized protein</fullName>
    </submittedName>
</protein>
<sequence>MKNINLNNVIELLEAAVDKKGREYVDPDALSHTRCSYAKDGAPSCIVGHVLVDLGVPVEELTDSGLGEVSELFNDNDPYYVEIVSRVTATGPALEVLSKAQAVQDQQGTWGDALDSARRLQERRLQHIHNTPGVVDE</sequence>
<dbReference type="EMBL" id="KF669650">
    <property type="protein sequence ID" value="AGY47121.1"/>
    <property type="molecule type" value="Genomic_DNA"/>
</dbReference>
<dbReference type="Proteomes" id="UP000017651">
    <property type="component" value="Segment"/>
</dbReference>